<accession>A0A812PU40</accession>
<dbReference type="Gene3D" id="1.25.40.20">
    <property type="entry name" value="Ankyrin repeat-containing domain"/>
    <property type="match status" value="1"/>
</dbReference>
<dbReference type="InterPro" id="IPR036770">
    <property type="entry name" value="Ankyrin_rpt-contain_sf"/>
</dbReference>
<comment type="similarity">
    <text evidence="5">Belongs to the fem-1 family.</text>
</comment>
<evidence type="ECO:0000256" key="6">
    <source>
        <dbReference type="PROSITE-ProRule" id="PRU00023"/>
    </source>
</evidence>
<evidence type="ECO:0000256" key="2">
    <source>
        <dbReference type="ARBA" id="ARBA00022737"/>
    </source>
</evidence>
<comment type="pathway">
    <text evidence="1">Protein modification; protein ubiquitination.</text>
</comment>
<dbReference type="SMART" id="SM00248">
    <property type="entry name" value="ANK"/>
    <property type="match status" value="2"/>
</dbReference>
<dbReference type="InterPro" id="IPR011990">
    <property type="entry name" value="TPR-like_helical_dom_sf"/>
</dbReference>
<feature type="repeat" description="ANK" evidence="6">
    <location>
        <begin position="226"/>
        <end position="258"/>
    </location>
</feature>
<dbReference type="Proteomes" id="UP000604046">
    <property type="component" value="Unassembled WGS sequence"/>
</dbReference>
<evidence type="ECO:0000313" key="8">
    <source>
        <dbReference type="Proteomes" id="UP000604046"/>
    </source>
</evidence>
<dbReference type="PANTHER" id="PTHR24173">
    <property type="entry name" value="ANKYRIN REPEAT CONTAINING"/>
    <property type="match status" value="1"/>
</dbReference>
<dbReference type="PROSITE" id="PS50297">
    <property type="entry name" value="ANK_REP_REGION"/>
    <property type="match status" value="1"/>
</dbReference>
<proteinExistence type="inferred from homology"/>
<dbReference type="EMBL" id="CAJNDS010002189">
    <property type="protein sequence ID" value="CAE7364884.1"/>
    <property type="molecule type" value="Genomic_DNA"/>
</dbReference>
<dbReference type="Gene3D" id="1.25.40.10">
    <property type="entry name" value="Tetratricopeptide repeat domain"/>
    <property type="match status" value="1"/>
</dbReference>
<keyword evidence="8" id="KW-1185">Reference proteome</keyword>
<sequence>MLLMQDLVQWLESPDATDDDQSTIDSAWQSDPFEHRDFETAAKLVEGALHRNLSLVTQQQGQFEAAVWHANASLEAEPGNLKSRYRRAAALMHLNRRGEAEADLRAILTQEPRNGDAQRLLRCARSPAPGQEETESDAPKACGCSVCQLWKDQLLGSTAAELLKSGAKGLLTRRDAQGRTALHLAVLEQEGSTGSSPRGRNRASRCPGLVEALLDAGAEVELADVDERTPLHLAAVEGRTQATSLLLDAGSSPDTLDRYSPGTMPCYQLEDLSDLSTS</sequence>
<feature type="repeat" description="ANK" evidence="6">
    <location>
        <begin position="177"/>
        <end position="225"/>
    </location>
</feature>
<keyword evidence="3" id="KW-0833">Ubl conjugation pathway</keyword>
<dbReference type="SUPFAM" id="SSF48452">
    <property type="entry name" value="TPR-like"/>
    <property type="match status" value="1"/>
</dbReference>
<dbReference type="InterPro" id="IPR002110">
    <property type="entry name" value="Ankyrin_rpt"/>
</dbReference>
<organism evidence="7 8">
    <name type="scientific">Symbiodinium natans</name>
    <dbReference type="NCBI Taxonomy" id="878477"/>
    <lineage>
        <taxon>Eukaryota</taxon>
        <taxon>Sar</taxon>
        <taxon>Alveolata</taxon>
        <taxon>Dinophyceae</taxon>
        <taxon>Suessiales</taxon>
        <taxon>Symbiodiniaceae</taxon>
        <taxon>Symbiodinium</taxon>
    </lineage>
</organism>
<keyword evidence="4 6" id="KW-0040">ANK repeat</keyword>
<dbReference type="SUPFAM" id="SSF48403">
    <property type="entry name" value="Ankyrin repeat"/>
    <property type="match status" value="1"/>
</dbReference>
<dbReference type="Pfam" id="PF00023">
    <property type="entry name" value="Ank"/>
    <property type="match status" value="2"/>
</dbReference>
<name>A0A812PU40_9DINO</name>
<dbReference type="PROSITE" id="PS50088">
    <property type="entry name" value="ANK_REPEAT"/>
    <property type="match status" value="2"/>
</dbReference>
<evidence type="ECO:0000256" key="4">
    <source>
        <dbReference type="ARBA" id="ARBA00023043"/>
    </source>
</evidence>
<evidence type="ECO:0000256" key="3">
    <source>
        <dbReference type="ARBA" id="ARBA00022786"/>
    </source>
</evidence>
<evidence type="ECO:0000256" key="5">
    <source>
        <dbReference type="ARBA" id="ARBA00038500"/>
    </source>
</evidence>
<gene>
    <name evidence="7" type="primary">FEM1A</name>
    <name evidence="7" type="ORF">SNAT2548_LOCUS19762</name>
</gene>
<keyword evidence="2" id="KW-0677">Repeat</keyword>
<evidence type="ECO:0000313" key="7">
    <source>
        <dbReference type="EMBL" id="CAE7364884.1"/>
    </source>
</evidence>
<evidence type="ECO:0000256" key="1">
    <source>
        <dbReference type="ARBA" id="ARBA00004906"/>
    </source>
</evidence>
<protein>
    <submittedName>
        <fullName evidence="7">FEM1A protein</fullName>
    </submittedName>
</protein>
<dbReference type="PANTHER" id="PTHR24173:SF74">
    <property type="entry name" value="ANKYRIN REPEAT DOMAIN-CONTAINING PROTEIN 16"/>
    <property type="match status" value="1"/>
</dbReference>
<dbReference type="AlphaFoldDB" id="A0A812PU40"/>
<reference evidence="7" key="1">
    <citation type="submission" date="2021-02" db="EMBL/GenBank/DDBJ databases">
        <authorList>
            <person name="Dougan E. K."/>
            <person name="Rhodes N."/>
            <person name="Thang M."/>
            <person name="Chan C."/>
        </authorList>
    </citation>
    <scope>NUCLEOTIDE SEQUENCE</scope>
</reference>
<dbReference type="OrthoDB" id="433738at2759"/>
<comment type="caution">
    <text evidence="7">The sequence shown here is derived from an EMBL/GenBank/DDBJ whole genome shotgun (WGS) entry which is preliminary data.</text>
</comment>